<dbReference type="InterPro" id="IPR002818">
    <property type="entry name" value="DJ-1/PfpI"/>
</dbReference>
<dbReference type="CDD" id="cd03139">
    <property type="entry name" value="GATase1_PfpI_2"/>
    <property type="match status" value="1"/>
</dbReference>
<dbReference type="Proteomes" id="UP000604661">
    <property type="component" value="Unassembled WGS sequence"/>
</dbReference>
<protein>
    <submittedName>
        <fullName evidence="2">DJ-1/PfpI family protein</fullName>
    </submittedName>
</protein>
<name>A0ABR8F2D6_NOSLI</name>
<organism evidence="2 3">
    <name type="scientific">Nostoc linckia FACHB-391</name>
    <dbReference type="NCBI Taxonomy" id="2692906"/>
    <lineage>
        <taxon>Bacteria</taxon>
        <taxon>Bacillati</taxon>
        <taxon>Cyanobacteriota</taxon>
        <taxon>Cyanophyceae</taxon>
        <taxon>Nostocales</taxon>
        <taxon>Nostocaceae</taxon>
        <taxon>Nostoc</taxon>
    </lineage>
</organism>
<evidence type="ECO:0000313" key="3">
    <source>
        <dbReference type="Proteomes" id="UP000604661"/>
    </source>
</evidence>
<keyword evidence="3" id="KW-1185">Reference proteome</keyword>
<evidence type="ECO:0000313" key="2">
    <source>
        <dbReference type="EMBL" id="MBD2564075.1"/>
    </source>
</evidence>
<accession>A0ABR8F2D6</accession>
<gene>
    <name evidence="2" type="ORF">H6G95_26420</name>
</gene>
<reference evidence="2 3" key="1">
    <citation type="journal article" date="2020" name="ISME J.">
        <title>Comparative genomics reveals insights into cyanobacterial evolution and habitat adaptation.</title>
        <authorList>
            <person name="Chen M.Y."/>
            <person name="Teng W.K."/>
            <person name="Zhao L."/>
            <person name="Hu C.X."/>
            <person name="Zhou Y.K."/>
            <person name="Han B.P."/>
            <person name="Song L.R."/>
            <person name="Shu W.S."/>
        </authorList>
    </citation>
    <scope>NUCLEOTIDE SEQUENCE [LARGE SCALE GENOMIC DNA]</scope>
    <source>
        <strain evidence="2 3">FACHB-391</strain>
    </source>
</reference>
<dbReference type="RefSeq" id="WP_190893770.1">
    <property type="nucleotide sequence ID" value="NZ_JACJTE010000041.1"/>
</dbReference>
<feature type="domain" description="DJ-1/PfpI" evidence="1">
    <location>
        <begin position="12"/>
        <end position="171"/>
    </location>
</feature>
<dbReference type="PANTHER" id="PTHR43130">
    <property type="entry name" value="ARAC-FAMILY TRANSCRIPTIONAL REGULATOR"/>
    <property type="match status" value="1"/>
</dbReference>
<dbReference type="PANTHER" id="PTHR43130:SF2">
    <property type="entry name" value="DJ-1_PFPI DOMAIN-CONTAINING PROTEIN"/>
    <property type="match status" value="1"/>
</dbReference>
<comment type="caution">
    <text evidence="2">The sequence shown here is derived from an EMBL/GenBank/DDBJ whole genome shotgun (WGS) entry which is preliminary data.</text>
</comment>
<dbReference type="SUPFAM" id="SSF52317">
    <property type="entry name" value="Class I glutamine amidotransferase-like"/>
    <property type="match status" value="1"/>
</dbReference>
<dbReference type="Gene3D" id="3.40.50.880">
    <property type="match status" value="1"/>
</dbReference>
<dbReference type="Pfam" id="PF01965">
    <property type="entry name" value="DJ-1_PfpI"/>
    <property type="match status" value="1"/>
</dbReference>
<sequence>MTVKEQLSSISIGIVLFPNVTQLDFTGPYEVFAKLPNVQLYLLAETLEPIRSDCGLTFLADTTFAQAPALDVLFVPGGPGINAKMEDEKFLGFLKTQGKQARYVTSVCTGSLLLAAAGLLQGYRATTHWLSLDLLEMLGVETVAQRVVIDRNRITGGGVTAGIDFGLALVAELFGEAIAQAIQLQIEYNPQPPFNSGSPQTAPAAVVASVTAASHNVQEIRRQIVQRVVTQLQTANIQ</sequence>
<dbReference type="EMBL" id="JACJTE010000041">
    <property type="protein sequence ID" value="MBD2564075.1"/>
    <property type="molecule type" value="Genomic_DNA"/>
</dbReference>
<evidence type="ECO:0000259" key="1">
    <source>
        <dbReference type="Pfam" id="PF01965"/>
    </source>
</evidence>
<proteinExistence type="predicted"/>
<dbReference type="InterPro" id="IPR029062">
    <property type="entry name" value="Class_I_gatase-like"/>
</dbReference>
<dbReference type="InterPro" id="IPR052158">
    <property type="entry name" value="INH-QAR"/>
</dbReference>